<dbReference type="EMBL" id="JAUSZT010000003">
    <property type="protein sequence ID" value="MDQ0998106.1"/>
    <property type="molecule type" value="Genomic_DNA"/>
</dbReference>
<accession>A0ABU0SC96</accession>
<sequence length="87" mass="9513">MDADANALNIPEQWRETPVKTGSLDMEKAVRNIQLILNKNGYDAGGSDGRIGSKTREAIMAFQKDNGLKPTGNIDKDLVQNLLKKNG</sequence>
<feature type="domain" description="Peptidoglycan binding-like" evidence="1">
    <location>
        <begin position="28"/>
        <end position="80"/>
    </location>
</feature>
<dbReference type="SUPFAM" id="SSF47090">
    <property type="entry name" value="PGBD-like"/>
    <property type="match status" value="1"/>
</dbReference>
<reference evidence="2 3" key="1">
    <citation type="submission" date="2023-07" db="EMBL/GenBank/DDBJ databases">
        <title>Comparative genomics of wheat-associated soil bacteria to identify genetic determinants of phenazine resistance.</title>
        <authorList>
            <person name="Mouncey N."/>
        </authorList>
    </citation>
    <scope>NUCLEOTIDE SEQUENCE [LARGE SCALE GENOMIC DNA]</scope>
    <source>
        <strain evidence="2 3">W4I11</strain>
    </source>
</reference>
<dbReference type="Pfam" id="PF01471">
    <property type="entry name" value="PG_binding_1"/>
    <property type="match status" value="1"/>
</dbReference>
<name>A0ABU0SC96_9HYPH</name>
<protein>
    <submittedName>
        <fullName evidence="2">Peptidoglycan hydrolase-like protein with peptidoglycan-binding domain</fullName>
    </submittedName>
</protein>
<dbReference type="Gene3D" id="1.10.101.10">
    <property type="entry name" value="PGBD-like superfamily/PGBD"/>
    <property type="match status" value="1"/>
</dbReference>
<evidence type="ECO:0000259" key="1">
    <source>
        <dbReference type="Pfam" id="PF01471"/>
    </source>
</evidence>
<proteinExistence type="predicted"/>
<dbReference type="InterPro" id="IPR002477">
    <property type="entry name" value="Peptidoglycan-bd-like"/>
</dbReference>
<evidence type="ECO:0000313" key="2">
    <source>
        <dbReference type="EMBL" id="MDQ0998106.1"/>
    </source>
</evidence>
<gene>
    <name evidence="2" type="ORF">QFZ34_003288</name>
</gene>
<evidence type="ECO:0000313" key="3">
    <source>
        <dbReference type="Proteomes" id="UP001237780"/>
    </source>
</evidence>
<organism evidence="2 3">
    <name type="scientific">Phyllobacterium ifriqiyense</name>
    <dbReference type="NCBI Taxonomy" id="314238"/>
    <lineage>
        <taxon>Bacteria</taxon>
        <taxon>Pseudomonadati</taxon>
        <taxon>Pseudomonadota</taxon>
        <taxon>Alphaproteobacteria</taxon>
        <taxon>Hyphomicrobiales</taxon>
        <taxon>Phyllobacteriaceae</taxon>
        <taxon>Phyllobacterium</taxon>
    </lineage>
</organism>
<dbReference type="InterPro" id="IPR036365">
    <property type="entry name" value="PGBD-like_sf"/>
</dbReference>
<dbReference type="InterPro" id="IPR036366">
    <property type="entry name" value="PGBDSf"/>
</dbReference>
<keyword evidence="3" id="KW-1185">Reference proteome</keyword>
<dbReference type="Proteomes" id="UP001237780">
    <property type="component" value="Unassembled WGS sequence"/>
</dbReference>
<comment type="caution">
    <text evidence="2">The sequence shown here is derived from an EMBL/GenBank/DDBJ whole genome shotgun (WGS) entry which is preliminary data.</text>
</comment>